<dbReference type="AlphaFoldDB" id="R8BG39"/>
<dbReference type="GO" id="GO:0020037">
    <property type="term" value="F:heme binding"/>
    <property type="evidence" value="ECO:0007669"/>
    <property type="project" value="InterPro"/>
</dbReference>
<protein>
    <submittedName>
        <fullName evidence="1">Putative cytochrome p450 protein</fullName>
    </submittedName>
</protein>
<name>R8BG39_PHAM7</name>
<dbReference type="HOGENOM" id="CLU_2575544_0_0_1"/>
<sequence length="81" mass="9352">MSFILKDYGDKYGPLIRVGPNEVMFGDADTYRRINGVRSEFIKGPWYEPSRILPDQDSLFSMRDDDLRKDLKAKLAPGVRI</sequence>
<evidence type="ECO:0000313" key="2">
    <source>
        <dbReference type="Proteomes" id="UP000014074"/>
    </source>
</evidence>
<dbReference type="InterPro" id="IPR036396">
    <property type="entry name" value="Cyt_P450_sf"/>
</dbReference>
<dbReference type="OrthoDB" id="3934656at2759"/>
<gene>
    <name evidence="1" type="ORF">UCRPA7_6235</name>
</gene>
<proteinExistence type="predicted"/>
<dbReference type="eggNOG" id="KOG0158">
    <property type="taxonomic scope" value="Eukaryota"/>
</dbReference>
<reference evidence="2" key="1">
    <citation type="journal article" date="2013" name="Genome Announc.">
        <title>Draft genome sequence of the ascomycete Phaeoacremonium aleophilum strain UCR-PA7, a causal agent of the esca disease complex in grapevines.</title>
        <authorList>
            <person name="Blanco-Ulate B."/>
            <person name="Rolshausen P."/>
            <person name="Cantu D."/>
        </authorList>
    </citation>
    <scope>NUCLEOTIDE SEQUENCE [LARGE SCALE GENOMIC DNA]</scope>
    <source>
        <strain evidence="2">UCR-PA7</strain>
    </source>
</reference>
<accession>R8BG39</accession>
<dbReference type="GO" id="GO:0016705">
    <property type="term" value="F:oxidoreductase activity, acting on paired donors, with incorporation or reduction of molecular oxygen"/>
    <property type="evidence" value="ECO:0007669"/>
    <property type="project" value="InterPro"/>
</dbReference>
<dbReference type="RefSeq" id="XP_007916965.1">
    <property type="nucleotide sequence ID" value="XM_007918774.1"/>
</dbReference>
<dbReference type="GO" id="GO:0004497">
    <property type="term" value="F:monooxygenase activity"/>
    <property type="evidence" value="ECO:0007669"/>
    <property type="project" value="InterPro"/>
</dbReference>
<dbReference type="EMBL" id="KB933223">
    <property type="protein sequence ID" value="EON98252.1"/>
    <property type="molecule type" value="Genomic_DNA"/>
</dbReference>
<dbReference type="SUPFAM" id="SSF48264">
    <property type="entry name" value="Cytochrome P450"/>
    <property type="match status" value="1"/>
</dbReference>
<dbReference type="GeneID" id="19326870"/>
<dbReference type="Proteomes" id="UP000014074">
    <property type="component" value="Unassembled WGS sequence"/>
</dbReference>
<organism evidence="1 2">
    <name type="scientific">Phaeoacremonium minimum (strain UCR-PA7)</name>
    <name type="common">Esca disease fungus</name>
    <name type="synonym">Togninia minima</name>
    <dbReference type="NCBI Taxonomy" id="1286976"/>
    <lineage>
        <taxon>Eukaryota</taxon>
        <taxon>Fungi</taxon>
        <taxon>Dikarya</taxon>
        <taxon>Ascomycota</taxon>
        <taxon>Pezizomycotina</taxon>
        <taxon>Sordariomycetes</taxon>
        <taxon>Sordariomycetidae</taxon>
        <taxon>Togniniales</taxon>
        <taxon>Togniniaceae</taxon>
        <taxon>Phaeoacremonium</taxon>
    </lineage>
</organism>
<evidence type="ECO:0000313" key="1">
    <source>
        <dbReference type="EMBL" id="EON98252.1"/>
    </source>
</evidence>
<dbReference type="GO" id="GO:0005506">
    <property type="term" value="F:iron ion binding"/>
    <property type="evidence" value="ECO:0007669"/>
    <property type="project" value="InterPro"/>
</dbReference>
<keyword evidence="2" id="KW-1185">Reference proteome</keyword>
<dbReference type="KEGG" id="tmn:UCRPA7_6235"/>